<name>A0A4U0U163_9PEZI</name>
<evidence type="ECO:0008006" key="9">
    <source>
        <dbReference type="Google" id="ProtNLM"/>
    </source>
</evidence>
<feature type="compositionally biased region" description="Acidic residues" evidence="5">
    <location>
        <begin position="168"/>
        <end position="188"/>
    </location>
</feature>
<sequence length="432" mass="46839">MSSELLEPFLGALQASFAVILTIAVGVLAAQFNLLSEPASKEISKFCVRLCLPALLIVNVGSQLKLETGFRYVPIIVWAIVYNVLSMLLGFAITKVFKMPSWTTPAIAFNNTTSLPLLLVQSLAATGILASIDSSPDVLDRAKSYFLVNAMIGNSLTFALGPRLLNGQEEDAPDREDEKGDDDQDEEEAAQRQIEQQCEEAEDANEDTSLLPRRLARGATRAEYSGYFRGWRYWKRLPSWAQSALTFLYQFLNAPLIGAALGALVGLVPALHTLFFAKQADGGYLNAWLTSALGNVGDLFAALQVIVVGVKLSQSLLRMKKGEANGKVPMAPLFVILAIRFVIWPAISISFIYLLATRTELLTSDPLLWFVMMLMPVGPPALKLIALADVNGAGQEEKMSIAKFLTISYAISPLICFAVVGSLKASQAALGS</sequence>
<feature type="transmembrane region" description="Helical" evidence="6">
    <location>
        <begin position="400"/>
        <end position="423"/>
    </location>
</feature>
<dbReference type="AlphaFoldDB" id="A0A4U0U163"/>
<dbReference type="GO" id="GO:0005783">
    <property type="term" value="C:endoplasmic reticulum"/>
    <property type="evidence" value="ECO:0007669"/>
    <property type="project" value="TreeGrafter"/>
</dbReference>
<feature type="transmembrane region" description="Helical" evidence="6">
    <location>
        <begin position="12"/>
        <end position="34"/>
    </location>
</feature>
<dbReference type="OrthoDB" id="191139at2759"/>
<dbReference type="GO" id="GO:0016020">
    <property type="term" value="C:membrane"/>
    <property type="evidence" value="ECO:0007669"/>
    <property type="project" value="UniProtKB-SubCell"/>
</dbReference>
<evidence type="ECO:0000256" key="1">
    <source>
        <dbReference type="ARBA" id="ARBA00004141"/>
    </source>
</evidence>
<dbReference type="PANTHER" id="PTHR31794:SF4">
    <property type="entry name" value="AUXIN EFFLUX TRANSPORTER FAMILY PROTEIN (EUROFUNG)"/>
    <property type="match status" value="1"/>
</dbReference>
<comment type="subcellular location">
    <subcellularLocation>
        <location evidence="1">Membrane</location>
        <topology evidence="1">Multi-pass membrane protein</topology>
    </subcellularLocation>
</comment>
<evidence type="ECO:0000256" key="2">
    <source>
        <dbReference type="ARBA" id="ARBA00022692"/>
    </source>
</evidence>
<dbReference type="GO" id="GO:0055085">
    <property type="term" value="P:transmembrane transport"/>
    <property type="evidence" value="ECO:0007669"/>
    <property type="project" value="InterPro"/>
</dbReference>
<proteinExistence type="predicted"/>
<feature type="region of interest" description="Disordered" evidence="5">
    <location>
        <begin position="167"/>
        <end position="207"/>
    </location>
</feature>
<accession>A0A4U0U163</accession>
<evidence type="ECO:0000256" key="6">
    <source>
        <dbReference type="SAM" id="Phobius"/>
    </source>
</evidence>
<reference evidence="7 8" key="1">
    <citation type="submission" date="2017-03" db="EMBL/GenBank/DDBJ databases">
        <title>Genomes of endolithic fungi from Antarctica.</title>
        <authorList>
            <person name="Coleine C."/>
            <person name="Masonjones S."/>
            <person name="Stajich J.E."/>
        </authorList>
    </citation>
    <scope>NUCLEOTIDE SEQUENCE [LARGE SCALE GENOMIC DNA]</scope>
    <source>
        <strain evidence="7 8">CCFEE 6315</strain>
    </source>
</reference>
<dbReference type="EMBL" id="NAJL01000017">
    <property type="protein sequence ID" value="TKA28663.1"/>
    <property type="molecule type" value="Genomic_DNA"/>
</dbReference>
<dbReference type="PANTHER" id="PTHR31794">
    <property type="entry name" value="AUXIN EFFLUX TRANSPORTER FAMILY PROTEIN (EUROFUNG)"/>
    <property type="match status" value="1"/>
</dbReference>
<feature type="transmembrane region" description="Helical" evidence="6">
    <location>
        <begin position="46"/>
        <end position="66"/>
    </location>
</feature>
<feature type="transmembrane region" description="Helical" evidence="6">
    <location>
        <begin position="144"/>
        <end position="165"/>
    </location>
</feature>
<keyword evidence="3 6" id="KW-1133">Transmembrane helix</keyword>
<keyword evidence="2 6" id="KW-0812">Transmembrane</keyword>
<evidence type="ECO:0000256" key="3">
    <source>
        <dbReference type="ARBA" id="ARBA00022989"/>
    </source>
</evidence>
<evidence type="ECO:0000256" key="4">
    <source>
        <dbReference type="ARBA" id="ARBA00023136"/>
    </source>
</evidence>
<organism evidence="7 8">
    <name type="scientific">Salinomyces thailandicus</name>
    <dbReference type="NCBI Taxonomy" id="706561"/>
    <lineage>
        <taxon>Eukaryota</taxon>
        <taxon>Fungi</taxon>
        <taxon>Dikarya</taxon>
        <taxon>Ascomycota</taxon>
        <taxon>Pezizomycotina</taxon>
        <taxon>Dothideomycetes</taxon>
        <taxon>Dothideomycetidae</taxon>
        <taxon>Mycosphaerellales</taxon>
        <taxon>Teratosphaeriaceae</taxon>
        <taxon>Salinomyces</taxon>
    </lineage>
</organism>
<feature type="compositionally biased region" description="Acidic residues" evidence="5">
    <location>
        <begin position="197"/>
        <end position="206"/>
    </location>
</feature>
<dbReference type="InterPro" id="IPR004776">
    <property type="entry name" value="Mem_transp_PIN-like"/>
</dbReference>
<keyword evidence="4 6" id="KW-0472">Membrane</keyword>
<feature type="transmembrane region" description="Helical" evidence="6">
    <location>
        <begin position="114"/>
        <end position="132"/>
    </location>
</feature>
<dbReference type="Pfam" id="PF03547">
    <property type="entry name" value="Mem_trans"/>
    <property type="match status" value="1"/>
</dbReference>
<feature type="transmembrane region" description="Helical" evidence="6">
    <location>
        <begin position="331"/>
        <end position="355"/>
    </location>
</feature>
<evidence type="ECO:0000256" key="5">
    <source>
        <dbReference type="SAM" id="MobiDB-lite"/>
    </source>
</evidence>
<feature type="transmembrane region" description="Helical" evidence="6">
    <location>
        <begin position="288"/>
        <end position="310"/>
    </location>
</feature>
<evidence type="ECO:0000313" key="8">
    <source>
        <dbReference type="Proteomes" id="UP000308549"/>
    </source>
</evidence>
<feature type="transmembrane region" description="Helical" evidence="6">
    <location>
        <begin position="244"/>
        <end position="268"/>
    </location>
</feature>
<keyword evidence="8" id="KW-1185">Reference proteome</keyword>
<gene>
    <name evidence="7" type="ORF">B0A50_02990</name>
</gene>
<feature type="transmembrane region" description="Helical" evidence="6">
    <location>
        <begin position="72"/>
        <end position="93"/>
    </location>
</feature>
<evidence type="ECO:0000313" key="7">
    <source>
        <dbReference type="EMBL" id="TKA28663.1"/>
    </source>
</evidence>
<comment type="caution">
    <text evidence="7">The sequence shown here is derived from an EMBL/GenBank/DDBJ whole genome shotgun (WGS) entry which is preliminary data.</text>
</comment>
<feature type="transmembrane region" description="Helical" evidence="6">
    <location>
        <begin position="367"/>
        <end position="388"/>
    </location>
</feature>
<dbReference type="Proteomes" id="UP000308549">
    <property type="component" value="Unassembled WGS sequence"/>
</dbReference>
<protein>
    <recommendedName>
        <fullName evidence="9">Auxin efflux carrier</fullName>
    </recommendedName>
</protein>